<reference evidence="1 2" key="1">
    <citation type="submission" date="2018-08" db="EMBL/GenBank/DDBJ databases">
        <title>Recombination of ecologically and evolutionarily significant loci maintains genetic cohesion in the Pseudomonas syringae species complex.</title>
        <authorList>
            <person name="Dillon M."/>
            <person name="Thakur S."/>
            <person name="Almeida R.N.D."/>
            <person name="Weir B.S."/>
            <person name="Guttman D.S."/>
        </authorList>
    </citation>
    <scope>NUCLEOTIDE SEQUENCE [LARGE SCALE GENOMIC DNA]</scope>
    <source>
        <strain evidence="1 2">88_10</strain>
    </source>
</reference>
<comment type="caution">
    <text evidence="1">The sequence shown here is derived from an EMBL/GenBank/DDBJ whole genome shotgun (WGS) entry which is preliminary data.</text>
</comment>
<gene>
    <name evidence="1" type="ORF">APX70_04364</name>
</gene>
<sequence length="35" mass="4166">DMTERMLEAQQRGLWQEPGEYQQALEDLLLDIEES</sequence>
<evidence type="ECO:0000313" key="2">
    <source>
        <dbReference type="Proteomes" id="UP000282378"/>
    </source>
</evidence>
<proteinExistence type="predicted"/>
<feature type="non-terminal residue" evidence="1">
    <location>
        <position position="1"/>
    </location>
</feature>
<evidence type="ECO:0000313" key="1">
    <source>
        <dbReference type="EMBL" id="RML36076.1"/>
    </source>
</evidence>
<dbReference type="Proteomes" id="UP000282378">
    <property type="component" value="Unassembled WGS sequence"/>
</dbReference>
<dbReference type="EMBL" id="RBNL01004237">
    <property type="protein sequence ID" value="RML36076.1"/>
    <property type="molecule type" value="Genomic_DNA"/>
</dbReference>
<dbReference type="AlphaFoldDB" id="A0A3M2VAB5"/>
<organism evidence="1 2">
    <name type="scientific">Pseudomonas syringae pv. maculicola</name>
    <dbReference type="NCBI Taxonomy" id="59511"/>
    <lineage>
        <taxon>Bacteria</taxon>
        <taxon>Pseudomonadati</taxon>
        <taxon>Pseudomonadota</taxon>
        <taxon>Gammaproteobacteria</taxon>
        <taxon>Pseudomonadales</taxon>
        <taxon>Pseudomonadaceae</taxon>
        <taxon>Pseudomonas</taxon>
    </lineage>
</organism>
<name>A0A3M2VAB5_PSEYM</name>
<protein>
    <submittedName>
        <fullName evidence="1">Cobaltochelatase subunit CobN</fullName>
    </submittedName>
</protein>
<accession>A0A3M2VAB5</accession>